<keyword evidence="1" id="KW-1133">Transmembrane helix</keyword>
<feature type="transmembrane region" description="Helical" evidence="1">
    <location>
        <begin position="94"/>
        <end position="115"/>
    </location>
</feature>
<feature type="transmembrane region" description="Helical" evidence="1">
    <location>
        <begin position="68"/>
        <end position="88"/>
    </location>
</feature>
<evidence type="ECO:0000313" key="3">
    <source>
        <dbReference type="EMBL" id="SKB39102.1"/>
    </source>
</evidence>
<gene>
    <name evidence="3" type="ORF">SAMN05660841_00220</name>
</gene>
<dbReference type="STRING" id="1513896.SAMN05660841_00220"/>
<feature type="domain" description="SPW repeat-containing integral membrane" evidence="2">
    <location>
        <begin position="10"/>
        <end position="108"/>
    </location>
</feature>
<dbReference type="OrthoDB" id="129082at2"/>
<proteinExistence type="predicted"/>
<dbReference type="InterPro" id="IPR005530">
    <property type="entry name" value="SPW"/>
</dbReference>
<sequence>MKKIIPPMFHACIDYSVVLILFAGPSIFISSAGVTAKCVSLLVGILMALVNVFTLYEGGIIRLVSMKLHLLIDKVVGVFLIIAPWLFGFNTQTFLFHVITGAILLSVAVCTVGDIPSEFSPN</sequence>
<name>A0A1T5AVU6_9SPHI</name>
<feature type="transmembrane region" description="Helical" evidence="1">
    <location>
        <begin position="12"/>
        <end position="33"/>
    </location>
</feature>
<keyword evidence="1" id="KW-0472">Membrane</keyword>
<evidence type="ECO:0000256" key="1">
    <source>
        <dbReference type="SAM" id="Phobius"/>
    </source>
</evidence>
<accession>A0A1T5AVU6</accession>
<keyword evidence="1" id="KW-0812">Transmembrane</keyword>
<evidence type="ECO:0000259" key="2">
    <source>
        <dbReference type="Pfam" id="PF03779"/>
    </source>
</evidence>
<organism evidence="3 4">
    <name type="scientific">Sphingobacterium nematocida</name>
    <dbReference type="NCBI Taxonomy" id="1513896"/>
    <lineage>
        <taxon>Bacteria</taxon>
        <taxon>Pseudomonadati</taxon>
        <taxon>Bacteroidota</taxon>
        <taxon>Sphingobacteriia</taxon>
        <taxon>Sphingobacteriales</taxon>
        <taxon>Sphingobacteriaceae</taxon>
        <taxon>Sphingobacterium</taxon>
    </lineage>
</organism>
<dbReference type="RefSeq" id="WP_079640577.1">
    <property type="nucleotide sequence ID" value="NZ_FUZF01000001.1"/>
</dbReference>
<feature type="transmembrane region" description="Helical" evidence="1">
    <location>
        <begin position="39"/>
        <end position="56"/>
    </location>
</feature>
<dbReference type="Proteomes" id="UP000190150">
    <property type="component" value="Unassembled WGS sequence"/>
</dbReference>
<dbReference type="AlphaFoldDB" id="A0A1T5AVU6"/>
<dbReference type="EMBL" id="FUZF01000001">
    <property type="protein sequence ID" value="SKB39102.1"/>
    <property type="molecule type" value="Genomic_DNA"/>
</dbReference>
<reference evidence="4" key="1">
    <citation type="submission" date="2017-02" db="EMBL/GenBank/DDBJ databases">
        <authorList>
            <person name="Varghese N."/>
            <person name="Submissions S."/>
        </authorList>
    </citation>
    <scope>NUCLEOTIDE SEQUENCE [LARGE SCALE GENOMIC DNA]</scope>
    <source>
        <strain evidence="4">DSM 24091</strain>
    </source>
</reference>
<dbReference type="Pfam" id="PF03779">
    <property type="entry name" value="SPW"/>
    <property type="match status" value="1"/>
</dbReference>
<evidence type="ECO:0000313" key="4">
    <source>
        <dbReference type="Proteomes" id="UP000190150"/>
    </source>
</evidence>
<keyword evidence="4" id="KW-1185">Reference proteome</keyword>
<protein>
    <submittedName>
        <fullName evidence="3">SPW repeat-containing protein</fullName>
    </submittedName>
</protein>